<name>A0ABR3FI45_9AGAR</name>
<evidence type="ECO:0000313" key="2">
    <source>
        <dbReference type="EMBL" id="KAL0575010.1"/>
    </source>
</evidence>
<comment type="caution">
    <text evidence="2">The sequence shown here is derived from an EMBL/GenBank/DDBJ whole genome shotgun (WGS) entry which is preliminary data.</text>
</comment>
<dbReference type="Proteomes" id="UP001465976">
    <property type="component" value="Unassembled WGS sequence"/>
</dbReference>
<evidence type="ECO:0000313" key="3">
    <source>
        <dbReference type="Proteomes" id="UP001465976"/>
    </source>
</evidence>
<keyword evidence="3" id="KW-1185">Reference proteome</keyword>
<gene>
    <name evidence="2" type="ORF">V5O48_006961</name>
</gene>
<feature type="coiled-coil region" evidence="1">
    <location>
        <begin position="6"/>
        <end position="60"/>
    </location>
</feature>
<organism evidence="2 3">
    <name type="scientific">Marasmius crinis-equi</name>
    <dbReference type="NCBI Taxonomy" id="585013"/>
    <lineage>
        <taxon>Eukaryota</taxon>
        <taxon>Fungi</taxon>
        <taxon>Dikarya</taxon>
        <taxon>Basidiomycota</taxon>
        <taxon>Agaricomycotina</taxon>
        <taxon>Agaricomycetes</taxon>
        <taxon>Agaricomycetidae</taxon>
        <taxon>Agaricales</taxon>
        <taxon>Marasmiineae</taxon>
        <taxon>Marasmiaceae</taxon>
        <taxon>Marasmius</taxon>
    </lineage>
</organism>
<reference evidence="2 3" key="1">
    <citation type="submission" date="2024-02" db="EMBL/GenBank/DDBJ databases">
        <title>A draft genome for the cacao thread blight pathogen Marasmius crinis-equi.</title>
        <authorList>
            <person name="Cohen S.P."/>
            <person name="Baruah I.K."/>
            <person name="Amoako-Attah I."/>
            <person name="Bukari Y."/>
            <person name="Meinhardt L.W."/>
            <person name="Bailey B.A."/>
        </authorList>
    </citation>
    <scope>NUCLEOTIDE SEQUENCE [LARGE SCALE GENOMIC DNA]</scope>
    <source>
        <strain evidence="2 3">GH-76</strain>
    </source>
</reference>
<proteinExistence type="predicted"/>
<accession>A0ABR3FI45</accession>
<keyword evidence="1" id="KW-0175">Coiled coil</keyword>
<evidence type="ECO:0000256" key="1">
    <source>
        <dbReference type="SAM" id="Coils"/>
    </source>
</evidence>
<evidence type="ECO:0008006" key="4">
    <source>
        <dbReference type="Google" id="ProtNLM"/>
    </source>
</evidence>
<sequence>MSIPERIALAEENARLEEGNRQLLDEIKRLKEENEGLQKFAEEKRHLDELDNEIRRLNGLAGPRDFVFELSKNRSEIRFYGSSRFSATGGMPRRLEFNPERCQTPEPSKLRFPSEILLEIFKAFCSSGSNLILEREWPRRLDSDYESSESTSPAEEEQNLCETPPFRLSLVCRLWRTLVVSEPSIWSTFTLDPGKWAACEPSVLPLYLERSRETPLHVTLLDSGYNEEPDPYWAAYGRKEQLITQLFSHGDRISSLVVKINEAKFLTGHFTDDHPTTPQFPWLTSLELRWYRRMYLGEPEDSEEEEPQFGLKQMFKHVPKLVSLTAPYDHTMHRLTLIHMLKVITVFSNLQEFNIPTFAFVYTDRIHGIEIKKRFCHDTLSTIIIHFPRYVEDGHESYVDLSLHYLFEFVTLPSLRSLKVICPRNTGDVERPARAWEANAYEEMVARSQCRVERLELVNIYVGSSDIQRTLLASPHLTHYTLFDVQDEKHSGTESTESLLECLRA</sequence>
<dbReference type="EMBL" id="JBAHYK010000344">
    <property type="protein sequence ID" value="KAL0575010.1"/>
    <property type="molecule type" value="Genomic_DNA"/>
</dbReference>
<protein>
    <recommendedName>
        <fullName evidence="4">F-box domain-containing protein</fullName>
    </recommendedName>
</protein>